<organism evidence="1 2">
    <name type="scientific">Trifolium pratense</name>
    <name type="common">Red clover</name>
    <dbReference type="NCBI Taxonomy" id="57577"/>
    <lineage>
        <taxon>Eukaryota</taxon>
        <taxon>Viridiplantae</taxon>
        <taxon>Streptophyta</taxon>
        <taxon>Embryophyta</taxon>
        <taxon>Tracheophyta</taxon>
        <taxon>Spermatophyta</taxon>
        <taxon>Magnoliopsida</taxon>
        <taxon>eudicotyledons</taxon>
        <taxon>Gunneridae</taxon>
        <taxon>Pentapetalae</taxon>
        <taxon>rosids</taxon>
        <taxon>fabids</taxon>
        <taxon>Fabales</taxon>
        <taxon>Fabaceae</taxon>
        <taxon>Papilionoideae</taxon>
        <taxon>50 kb inversion clade</taxon>
        <taxon>NPAAA clade</taxon>
        <taxon>Hologalegina</taxon>
        <taxon>IRL clade</taxon>
        <taxon>Trifolieae</taxon>
        <taxon>Trifolium</taxon>
    </lineage>
</organism>
<gene>
    <name evidence="1" type="ORF">MILVUS5_LOCUS17814</name>
</gene>
<dbReference type="Proteomes" id="UP001177021">
    <property type="component" value="Unassembled WGS sequence"/>
</dbReference>
<reference evidence="1" key="1">
    <citation type="submission" date="2023-10" db="EMBL/GenBank/DDBJ databases">
        <authorList>
            <person name="Rodriguez Cubillos JULIANA M."/>
            <person name="De Vega J."/>
        </authorList>
    </citation>
    <scope>NUCLEOTIDE SEQUENCE</scope>
</reference>
<accession>A0ACB0K178</accession>
<dbReference type="EMBL" id="CASHSV030000109">
    <property type="protein sequence ID" value="CAJ2649798.1"/>
    <property type="molecule type" value="Genomic_DNA"/>
</dbReference>
<protein>
    <submittedName>
        <fullName evidence="1">Uncharacterized protein</fullName>
    </submittedName>
</protein>
<proteinExistence type="predicted"/>
<sequence length="315" mass="35225">MAEVYTLVVRKPCFDLPTGCPQCLSAFIYLNFAKFPFQLNFHLNDPHSDKIPYIEVGDDYVAYDNENGGIIECLKKDVGVVDLDSEVSSLPDWVSIKAIITTWLHDALVYELWVGSEGSSAYSIYYSDLPWPIGKVLSSKKARWVKSKHGITDDNAVVKQEEIYARAGYAYDTLSKLLGEKNYLFENSPSSLDAIFLAHGLVVLQALPESSALRVKFLEHDNLVKYVQKCKSELIEAGPHPHTDASPLGSRSQSTKRPKPKSVPKREKSEAEKTFKRRGSYFVAAQLVAVVVFLTLMVTFDGTEVEVENDVDGDF</sequence>
<evidence type="ECO:0000313" key="2">
    <source>
        <dbReference type="Proteomes" id="UP001177021"/>
    </source>
</evidence>
<keyword evidence="2" id="KW-1185">Reference proteome</keyword>
<evidence type="ECO:0000313" key="1">
    <source>
        <dbReference type="EMBL" id="CAJ2649798.1"/>
    </source>
</evidence>
<comment type="caution">
    <text evidence="1">The sequence shown here is derived from an EMBL/GenBank/DDBJ whole genome shotgun (WGS) entry which is preliminary data.</text>
</comment>
<name>A0ACB0K178_TRIPR</name>